<sequence length="201" mass="23274">MCWQIEKSDFDTYKHAREYVAILVEDLWQERWDSSTKGRTTYRFRPIVQSGLRYSHSFAATQILTGHGNFMSHLQMVGKSETDECAECGVRDDPIHRLLVCPLFDVPRHDIYRSVNSPFLSLNWIIHLKSELLEPFTALPDIRIFGSRIALVKTQKYLGILLDSKLQFESHASYSAKKIWQITMGLRSLAARNDCPHSDVR</sequence>
<protein>
    <submittedName>
        <fullName evidence="1">Retrovirus-related Pol polyprotein from type-1 retrotransposable element R1 4-like Protein</fullName>
    </submittedName>
</protein>
<dbReference type="Proteomes" id="UP000007266">
    <property type="component" value="Unassembled WGS sequence"/>
</dbReference>
<reference evidence="1 2" key="2">
    <citation type="journal article" date="2010" name="Nucleic Acids Res.">
        <title>BeetleBase in 2010: revisions to provide comprehensive genomic information for Tribolium castaneum.</title>
        <authorList>
            <person name="Kim H.S."/>
            <person name="Murphy T."/>
            <person name="Xia J."/>
            <person name="Caragea D."/>
            <person name="Park Y."/>
            <person name="Beeman R.W."/>
            <person name="Lorenzen M.D."/>
            <person name="Butcher S."/>
            <person name="Manak J.R."/>
            <person name="Brown S.J."/>
        </authorList>
    </citation>
    <scope>NUCLEOTIDE SEQUENCE [LARGE SCALE GENOMIC DNA]</scope>
    <source>
        <strain evidence="1 2">Georgia GA2</strain>
    </source>
</reference>
<evidence type="ECO:0000313" key="2">
    <source>
        <dbReference type="Proteomes" id="UP000007266"/>
    </source>
</evidence>
<dbReference type="EMBL" id="KQ973304">
    <property type="protein sequence ID" value="KXZ75585.1"/>
    <property type="molecule type" value="Genomic_DNA"/>
</dbReference>
<dbReference type="eggNOG" id="KOG1075">
    <property type="taxonomic scope" value="Eukaryota"/>
</dbReference>
<gene>
    <name evidence="1" type="primary">AUGUSTUS-3.0.2_30966</name>
    <name evidence="1" type="ORF">TcasGA2_TC030966</name>
</gene>
<keyword evidence="2" id="KW-1185">Reference proteome</keyword>
<dbReference type="AlphaFoldDB" id="A0A139W8I8"/>
<accession>A0A139W8I8</accession>
<name>A0A139W8I8_TRICA</name>
<proteinExistence type="predicted"/>
<evidence type="ECO:0000313" key="1">
    <source>
        <dbReference type="EMBL" id="KXZ75585.1"/>
    </source>
</evidence>
<reference evidence="1 2" key="1">
    <citation type="journal article" date="2008" name="Nature">
        <title>The genome of the model beetle and pest Tribolium castaneum.</title>
        <authorList>
            <consortium name="Tribolium Genome Sequencing Consortium"/>
            <person name="Richards S."/>
            <person name="Gibbs R.A."/>
            <person name="Weinstock G.M."/>
            <person name="Brown S.J."/>
            <person name="Denell R."/>
            <person name="Beeman R.W."/>
            <person name="Gibbs R."/>
            <person name="Beeman R.W."/>
            <person name="Brown S.J."/>
            <person name="Bucher G."/>
            <person name="Friedrich M."/>
            <person name="Grimmelikhuijzen C.J."/>
            <person name="Klingler M."/>
            <person name="Lorenzen M."/>
            <person name="Richards S."/>
            <person name="Roth S."/>
            <person name="Schroder R."/>
            <person name="Tautz D."/>
            <person name="Zdobnov E.M."/>
            <person name="Muzny D."/>
            <person name="Gibbs R.A."/>
            <person name="Weinstock G.M."/>
            <person name="Attaway T."/>
            <person name="Bell S."/>
            <person name="Buhay C.J."/>
            <person name="Chandrabose M.N."/>
            <person name="Chavez D."/>
            <person name="Clerk-Blankenburg K.P."/>
            <person name="Cree A."/>
            <person name="Dao M."/>
            <person name="Davis C."/>
            <person name="Chacko J."/>
            <person name="Dinh H."/>
            <person name="Dugan-Rocha S."/>
            <person name="Fowler G."/>
            <person name="Garner T.T."/>
            <person name="Garnes J."/>
            <person name="Gnirke A."/>
            <person name="Hawes A."/>
            <person name="Hernandez J."/>
            <person name="Hines S."/>
            <person name="Holder M."/>
            <person name="Hume J."/>
            <person name="Jhangiani S.N."/>
            <person name="Joshi V."/>
            <person name="Khan Z.M."/>
            <person name="Jackson L."/>
            <person name="Kovar C."/>
            <person name="Kowis A."/>
            <person name="Lee S."/>
            <person name="Lewis L.R."/>
            <person name="Margolis J."/>
            <person name="Morgan M."/>
            <person name="Nazareth L.V."/>
            <person name="Nguyen N."/>
            <person name="Okwuonu G."/>
            <person name="Parker D."/>
            <person name="Richards S."/>
            <person name="Ruiz S.J."/>
            <person name="Santibanez J."/>
            <person name="Savard J."/>
            <person name="Scherer S.E."/>
            <person name="Schneider B."/>
            <person name="Sodergren E."/>
            <person name="Tautz D."/>
            <person name="Vattahil S."/>
            <person name="Villasana D."/>
            <person name="White C.S."/>
            <person name="Wright R."/>
            <person name="Park Y."/>
            <person name="Beeman R.W."/>
            <person name="Lord J."/>
            <person name="Oppert B."/>
            <person name="Lorenzen M."/>
            <person name="Brown S."/>
            <person name="Wang L."/>
            <person name="Savard J."/>
            <person name="Tautz D."/>
            <person name="Richards S."/>
            <person name="Weinstock G."/>
            <person name="Gibbs R.A."/>
            <person name="Liu Y."/>
            <person name="Worley K."/>
            <person name="Weinstock G."/>
            <person name="Elsik C.G."/>
            <person name="Reese J.T."/>
            <person name="Elhaik E."/>
            <person name="Landan G."/>
            <person name="Graur D."/>
            <person name="Arensburger P."/>
            <person name="Atkinson P."/>
            <person name="Beeman R.W."/>
            <person name="Beidler J."/>
            <person name="Brown S.J."/>
            <person name="Demuth J.P."/>
            <person name="Drury D.W."/>
            <person name="Du Y.Z."/>
            <person name="Fujiwara H."/>
            <person name="Lorenzen M."/>
            <person name="Maselli V."/>
            <person name="Osanai M."/>
            <person name="Park Y."/>
            <person name="Robertson H.M."/>
            <person name="Tu Z."/>
            <person name="Wang J.J."/>
            <person name="Wang S."/>
            <person name="Richards S."/>
            <person name="Song H."/>
            <person name="Zhang L."/>
            <person name="Sodergren E."/>
            <person name="Werner D."/>
            <person name="Stanke M."/>
            <person name="Morgenstern B."/>
            <person name="Solovyev V."/>
            <person name="Kosarev P."/>
            <person name="Brown G."/>
            <person name="Chen H.C."/>
            <person name="Ermolaeva O."/>
            <person name="Hlavina W."/>
            <person name="Kapustin Y."/>
            <person name="Kiryutin B."/>
            <person name="Kitts P."/>
            <person name="Maglott D."/>
            <person name="Pruitt K."/>
            <person name="Sapojnikov V."/>
            <person name="Souvorov A."/>
            <person name="Mackey A.J."/>
            <person name="Waterhouse R.M."/>
            <person name="Wyder S."/>
            <person name="Zdobnov E.M."/>
            <person name="Zdobnov E.M."/>
            <person name="Wyder S."/>
            <person name="Kriventseva E.V."/>
            <person name="Kadowaki T."/>
            <person name="Bork P."/>
            <person name="Aranda M."/>
            <person name="Bao R."/>
            <person name="Beermann A."/>
            <person name="Berns N."/>
            <person name="Bolognesi R."/>
            <person name="Bonneton F."/>
            <person name="Bopp D."/>
            <person name="Brown S.J."/>
            <person name="Bucher G."/>
            <person name="Butts T."/>
            <person name="Chaumot A."/>
            <person name="Denell R.E."/>
            <person name="Ferrier D.E."/>
            <person name="Friedrich M."/>
            <person name="Gordon C.M."/>
            <person name="Jindra M."/>
            <person name="Klingler M."/>
            <person name="Lan Q."/>
            <person name="Lattorff H.M."/>
            <person name="Laudet V."/>
            <person name="von Levetsow C."/>
            <person name="Liu Z."/>
            <person name="Lutz R."/>
            <person name="Lynch J.A."/>
            <person name="da Fonseca R.N."/>
            <person name="Posnien N."/>
            <person name="Reuter R."/>
            <person name="Roth S."/>
            <person name="Savard J."/>
            <person name="Schinko J.B."/>
            <person name="Schmitt C."/>
            <person name="Schoppmeier M."/>
            <person name="Schroder R."/>
            <person name="Shippy T.D."/>
            <person name="Simonnet F."/>
            <person name="Marques-Souza H."/>
            <person name="Tautz D."/>
            <person name="Tomoyasu Y."/>
            <person name="Trauner J."/>
            <person name="Van der Zee M."/>
            <person name="Vervoort M."/>
            <person name="Wittkopp N."/>
            <person name="Wimmer E.A."/>
            <person name="Yang X."/>
            <person name="Jones A.K."/>
            <person name="Sattelle D.B."/>
            <person name="Ebert P.R."/>
            <person name="Nelson D."/>
            <person name="Scott J.G."/>
            <person name="Beeman R.W."/>
            <person name="Muthukrishnan S."/>
            <person name="Kramer K.J."/>
            <person name="Arakane Y."/>
            <person name="Beeman R.W."/>
            <person name="Zhu Q."/>
            <person name="Hogenkamp D."/>
            <person name="Dixit R."/>
            <person name="Oppert B."/>
            <person name="Jiang H."/>
            <person name="Zou Z."/>
            <person name="Marshall J."/>
            <person name="Elpidina E."/>
            <person name="Vinokurov K."/>
            <person name="Oppert C."/>
            <person name="Zou Z."/>
            <person name="Evans J."/>
            <person name="Lu Z."/>
            <person name="Zhao P."/>
            <person name="Sumathipala N."/>
            <person name="Altincicek B."/>
            <person name="Vilcinskas A."/>
            <person name="Williams M."/>
            <person name="Hultmark D."/>
            <person name="Hetru C."/>
            <person name="Jiang H."/>
            <person name="Grimmelikhuijzen C.J."/>
            <person name="Hauser F."/>
            <person name="Cazzamali G."/>
            <person name="Williamson M."/>
            <person name="Park Y."/>
            <person name="Li B."/>
            <person name="Tanaka Y."/>
            <person name="Predel R."/>
            <person name="Neupert S."/>
            <person name="Schachtner J."/>
            <person name="Verleyen P."/>
            <person name="Raible F."/>
            <person name="Bork P."/>
            <person name="Friedrich M."/>
            <person name="Walden K.K."/>
            <person name="Robertson H.M."/>
            <person name="Angeli S."/>
            <person name="Foret S."/>
            <person name="Bucher G."/>
            <person name="Schuetz S."/>
            <person name="Maleszka R."/>
            <person name="Wimmer E.A."/>
            <person name="Beeman R.W."/>
            <person name="Lorenzen M."/>
            <person name="Tomoyasu Y."/>
            <person name="Miller S.C."/>
            <person name="Grossmann D."/>
            <person name="Bucher G."/>
        </authorList>
    </citation>
    <scope>NUCLEOTIDE SEQUENCE [LARGE SCALE GENOMIC DNA]</scope>
    <source>
        <strain evidence="1 2">Georgia GA2</strain>
    </source>
</reference>
<organism evidence="1 2">
    <name type="scientific">Tribolium castaneum</name>
    <name type="common">Red flour beetle</name>
    <dbReference type="NCBI Taxonomy" id="7070"/>
    <lineage>
        <taxon>Eukaryota</taxon>
        <taxon>Metazoa</taxon>
        <taxon>Ecdysozoa</taxon>
        <taxon>Arthropoda</taxon>
        <taxon>Hexapoda</taxon>
        <taxon>Insecta</taxon>
        <taxon>Pterygota</taxon>
        <taxon>Neoptera</taxon>
        <taxon>Endopterygota</taxon>
        <taxon>Coleoptera</taxon>
        <taxon>Polyphaga</taxon>
        <taxon>Cucujiformia</taxon>
        <taxon>Tenebrionidae</taxon>
        <taxon>Tenebrionidae incertae sedis</taxon>
        <taxon>Tribolium</taxon>
    </lineage>
</organism>
<dbReference type="InParanoid" id="A0A139W8I8"/>